<organism evidence="1 2">
    <name type="scientific">Populus trichocarpa</name>
    <name type="common">Western balsam poplar</name>
    <name type="synonym">Populus balsamifera subsp. trichocarpa</name>
    <dbReference type="NCBI Taxonomy" id="3694"/>
    <lineage>
        <taxon>Eukaryota</taxon>
        <taxon>Viridiplantae</taxon>
        <taxon>Streptophyta</taxon>
        <taxon>Embryophyta</taxon>
        <taxon>Tracheophyta</taxon>
        <taxon>Spermatophyta</taxon>
        <taxon>Magnoliopsida</taxon>
        <taxon>eudicotyledons</taxon>
        <taxon>Gunneridae</taxon>
        <taxon>Pentapetalae</taxon>
        <taxon>rosids</taxon>
        <taxon>fabids</taxon>
        <taxon>Malpighiales</taxon>
        <taxon>Salicaceae</taxon>
        <taxon>Saliceae</taxon>
        <taxon>Populus</taxon>
    </lineage>
</organism>
<proteinExistence type="predicted"/>
<dbReference type="EMBL" id="CM009304">
    <property type="protein sequence ID" value="PNT02085.1"/>
    <property type="molecule type" value="Genomic_DNA"/>
</dbReference>
<keyword evidence="2" id="KW-1185">Reference proteome</keyword>
<evidence type="ECO:0000313" key="2">
    <source>
        <dbReference type="Proteomes" id="UP000006729"/>
    </source>
</evidence>
<dbReference type="InParanoid" id="A0A2K1XMR6"/>
<evidence type="ECO:0000313" key="1">
    <source>
        <dbReference type="EMBL" id="PNT02085.1"/>
    </source>
</evidence>
<accession>A0A2K1XMR6</accession>
<name>A0A2K1XMR6_POPTR</name>
<dbReference type="Proteomes" id="UP000006729">
    <property type="component" value="Chromosome 15"/>
</dbReference>
<sequence length="99" mass="11534">MIIEIPIYAYPYILLLFVLKNTRLCQPFFSFSMDINSQKSKRRGIMIYSLLQFCTVLKDSNFEGLMKWSFMPVGSSFMHSLVNLLNVESRHFSVVIAKV</sequence>
<dbReference type="AlphaFoldDB" id="A0A2K1XMR6"/>
<gene>
    <name evidence="1" type="ORF">POPTR_015G141000</name>
</gene>
<reference evidence="1 2" key="1">
    <citation type="journal article" date="2006" name="Science">
        <title>The genome of black cottonwood, Populus trichocarpa (Torr. &amp; Gray).</title>
        <authorList>
            <person name="Tuskan G.A."/>
            <person name="Difazio S."/>
            <person name="Jansson S."/>
            <person name="Bohlmann J."/>
            <person name="Grigoriev I."/>
            <person name="Hellsten U."/>
            <person name="Putnam N."/>
            <person name="Ralph S."/>
            <person name="Rombauts S."/>
            <person name="Salamov A."/>
            <person name="Schein J."/>
            <person name="Sterck L."/>
            <person name="Aerts A."/>
            <person name="Bhalerao R.R."/>
            <person name="Bhalerao R.P."/>
            <person name="Blaudez D."/>
            <person name="Boerjan W."/>
            <person name="Brun A."/>
            <person name="Brunner A."/>
            <person name="Busov V."/>
            <person name="Campbell M."/>
            <person name="Carlson J."/>
            <person name="Chalot M."/>
            <person name="Chapman J."/>
            <person name="Chen G.L."/>
            <person name="Cooper D."/>
            <person name="Coutinho P.M."/>
            <person name="Couturier J."/>
            <person name="Covert S."/>
            <person name="Cronk Q."/>
            <person name="Cunningham R."/>
            <person name="Davis J."/>
            <person name="Degroeve S."/>
            <person name="Dejardin A."/>
            <person name="Depamphilis C."/>
            <person name="Detter J."/>
            <person name="Dirks B."/>
            <person name="Dubchak I."/>
            <person name="Duplessis S."/>
            <person name="Ehlting J."/>
            <person name="Ellis B."/>
            <person name="Gendler K."/>
            <person name="Goodstein D."/>
            <person name="Gribskov M."/>
            <person name="Grimwood J."/>
            <person name="Groover A."/>
            <person name="Gunter L."/>
            <person name="Hamberger B."/>
            <person name="Heinze B."/>
            <person name="Helariutta Y."/>
            <person name="Henrissat B."/>
            <person name="Holligan D."/>
            <person name="Holt R."/>
            <person name="Huang W."/>
            <person name="Islam-Faridi N."/>
            <person name="Jones S."/>
            <person name="Jones-Rhoades M."/>
            <person name="Jorgensen R."/>
            <person name="Joshi C."/>
            <person name="Kangasjarvi J."/>
            <person name="Karlsson J."/>
            <person name="Kelleher C."/>
            <person name="Kirkpatrick R."/>
            <person name="Kirst M."/>
            <person name="Kohler A."/>
            <person name="Kalluri U."/>
            <person name="Larimer F."/>
            <person name="Leebens-Mack J."/>
            <person name="Leple J.C."/>
            <person name="Locascio P."/>
            <person name="Lou Y."/>
            <person name="Lucas S."/>
            <person name="Martin F."/>
            <person name="Montanini B."/>
            <person name="Napoli C."/>
            <person name="Nelson D.R."/>
            <person name="Nelson C."/>
            <person name="Nieminen K."/>
            <person name="Nilsson O."/>
            <person name="Pereda V."/>
            <person name="Peter G."/>
            <person name="Philippe R."/>
            <person name="Pilate G."/>
            <person name="Poliakov A."/>
            <person name="Razumovskaya J."/>
            <person name="Richardson P."/>
            <person name="Rinaldi C."/>
            <person name="Ritland K."/>
            <person name="Rouze P."/>
            <person name="Ryaboy D."/>
            <person name="Schmutz J."/>
            <person name="Schrader J."/>
            <person name="Segerman B."/>
            <person name="Shin H."/>
            <person name="Siddiqui A."/>
            <person name="Sterky F."/>
            <person name="Terry A."/>
            <person name="Tsai C.J."/>
            <person name="Uberbacher E."/>
            <person name="Unneberg P."/>
            <person name="Vahala J."/>
            <person name="Wall K."/>
            <person name="Wessler S."/>
            <person name="Yang G."/>
            <person name="Yin T."/>
            <person name="Douglas C."/>
            <person name="Marra M."/>
            <person name="Sandberg G."/>
            <person name="Van de Peer Y."/>
            <person name="Rokhsar D."/>
        </authorList>
    </citation>
    <scope>NUCLEOTIDE SEQUENCE [LARGE SCALE GENOMIC DNA]</scope>
    <source>
        <strain evidence="2">cv. Nisqually</strain>
    </source>
</reference>
<protein>
    <submittedName>
        <fullName evidence="1">Uncharacterized protein</fullName>
    </submittedName>
</protein>